<dbReference type="InterPro" id="IPR011990">
    <property type="entry name" value="TPR-like_helical_dom_sf"/>
</dbReference>
<evidence type="ECO:0000313" key="2">
    <source>
        <dbReference type="Proteomes" id="UP000799421"/>
    </source>
</evidence>
<evidence type="ECO:0000313" key="1">
    <source>
        <dbReference type="EMBL" id="KAF2859748.1"/>
    </source>
</evidence>
<gene>
    <name evidence="1" type="ORF">K470DRAFT_271319</name>
</gene>
<proteinExistence type="predicted"/>
<dbReference type="Proteomes" id="UP000799421">
    <property type="component" value="Unassembled WGS sequence"/>
</dbReference>
<dbReference type="Pfam" id="PF13424">
    <property type="entry name" value="TPR_12"/>
    <property type="match status" value="1"/>
</dbReference>
<dbReference type="AlphaFoldDB" id="A0A6A7BYY5"/>
<reference evidence="1" key="1">
    <citation type="journal article" date="2020" name="Stud. Mycol.">
        <title>101 Dothideomycetes genomes: a test case for predicting lifestyles and emergence of pathogens.</title>
        <authorList>
            <person name="Haridas S."/>
            <person name="Albert R."/>
            <person name="Binder M."/>
            <person name="Bloem J."/>
            <person name="Labutti K."/>
            <person name="Salamov A."/>
            <person name="Andreopoulos B."/>
            <person name="Baker S."/>
            <person name="Barry K."/>
            <person name="Bills G."/>
            <person name="Bluhm B."/>
            <person name="Cannon C."/>
            <person name="Castanera R."/>
            <person name="Culley D."/>
            <person name="Daum C."/>
            <person name="Ezra D."/>
            <person name="Gonzalez J."/>
            <person name="Henrissat B."/>
            <person name="Kuo A."/>
            <person name="Liang C."/>
            <person name="Lipzen A."/>
            <person name="Lutzoni F."/>
            <person name="Magnuson J."/>
            <person name="Mondo S."/>
            <person name="Nolan M."/>
            <person name="Ohm R."/>
            <person name="Pangilinan J."/>
            <person name="Park H.-J."/>
            <person name="Ramirez L."/>
            <person name="Alfaro M."/>
            <person name="Sun H."/>
            <person name="Tritt A."/>
            <person name="Yoshinaga Y."/>
            <person name="Zwiers L.-H."/>
            <person name="Turgeon B."/>
            <person name="Goodwin S."/>
            <person name="Spatafora J."/>
            <person name="Crous P."/>
            <person name="Grigoriev I."/>
        </authorList>
    </citation>
    <scope>NUCLEOTIDE SEQUENCE</scope>
    <source>
        <strain evidence="1">CBS 480.64</strain>
    </source>
</reference>
<dbReference type="Gene3D" id="1.25.40.10">
    <property type="entry name" value="Tetratricopeptide repeat domain"/>
    <property type="match status" value="1"/>
</dbReference>
<organism evidence="1 2">
    <name type="scientific">Piedraia hortae CBS 480.64</name>
    <dbReference type="NCBI Taxonomy" id="1314780"/>
    <lineage>
        <taxon>Eukaryota</taxon>
        <taxon>Fungi</taxon>
        <taxon>Dikarya</taxon>
        <taxon>Ascomycota</taxon>
        <taxon>Pezizomycotina</taxon>
        <taxon>Dothideomycetes</taxon>
        <taxon>Dothideomycetidae</taxon>
        <taxon>Capnodiales</taxon>
        <taxon>Piedraiaceae</taxon>
        <taxon>Piedraia</taxon>
    </lineage>
</organism>
<accession>A0A6A7BYY5</accession>
<dbReference type="SUPFAM" id="SSF48452">
    <property type="entry name" value="TPR-like"/>
    <property type="match status" value="1"/>
</dbReference>
<protein>
    <recommendedName>
        <fullName evidence="3">TPR-like protein</fullName>
    </recommendedName>
</protein>
<evidence type="ECO:0008006" key="3">
    <source>
        <dbReference type="Google" id="ProtNLM"/>
    </source>
</evidence>
<keyword evidence="2" id="KW-1185">Reference proteome</keyword>
<dbReference type="EMBL" id="MU005989">
    <property type="protein sequence ID" value="KAF2859748.1"/>
    <property type="molecule type" value="Genomic_DNA"/>
</dbReference>
<dbReference type="OrthoDB" id="626167at2759"/>
<name>A0A6A7BYY5_9PEZI</name>
<sequence>MSATRQDNGGAALIKSETALAERLSHLEQMQRAEHPETMAACFDFGEFLHKTSNLGHAGLIYDRILHACGKSHPNLNPRLAPNTLNNLGNLLKSQGKIAEAERAYQRELDQHAKISTVDTEDSLRVVYTLGIYNRDVGNFAAAEFFYK</sequence>